<dbReference type="AlphaFoldDB" id="A0A179HVA5"/>
<dbReference type="Proteomes" id="UP000078340">
    <property type="component" value="Unassembled WGS sequence"/>
</dbReference>
<proteinExistence type="predicted"/>
<organism evidence="1 2">
    <name type="scientific">Purpureocillium lilacinum</name>
    <name type="common">Paecilomyces lilacinus</name>
    <dbReference type="NCBI Taxonomy" id="33203"/>
    <lineage>
        <taxon>Eukaryota</taxon>
        <taxon>Fungi</taxon>
        <taxon>Dikarya</taxon>
        <taxon>Ascomycota</taxon>
        <taxon>Pezizomycotina</taxon>
        <taxon>Sordariomycetes</taxon>
        <taxon>Hypocreomycetidae</taxon>
        <taxon>Hypocreales</taxon>
        <taxon>Ophiocordycipitaceae</taxon>
        <taxon>Purpureocillium</taxon>
    </lineage>
</organism>
<protein>
    <submittedName>
        <fullName evidence="1">Uncharacterized protein</fullName>
    </submittedName>
</protein>
<reference evidence="1 2" key="1">
    <citation type="submission" date="2016-02" db="EMBL/GenBank/DDBJ databases">
        <title>Biosynthesis of antibiotic leucinostatins and their inhibition on Phytophthora in bio-control Purpureocillium lilacinum.</title>
        <authorList>
            <person name="Wang G."/>
            <person name="Liu Z."/>
            <person name="Lin R."/>
            <person name="Li E."/>
            <person name="Mao Z."/>
            <person name="Ling J."/>
            <person name="Yin W."/>
            <person name="Xie B."/>
        </authorList>
    </citation>
    <scope>NUCLEOTIDE SEQUENCE [LARGE SCALE GENOMIC DNA]</scope>
    <source>
        <strain evidence="1">PLFJ-1</strain>
    </source>
</reference>
<sequence>MAAVDLQPERMACLVLVGALSGTWDFHGLHWTSCGDSNQWQDVRLSISTPKWRNYDIHTRSASPVVVYTLHGRPRDTGIGVPRGLAMAPLAHPQLPMAAAQQAALRRRCWRLPLYGEEWFRLLCMRVCVVRRVMMRQVTFVVSRVRVCG</sequence>
<dbReference type="EMBL" id="LSBI01000001">
    <property type="protein sequence ID" value="OAQ94436.1"/>
    <property type="molecule type" value="Genomic_DNA"/>
</dbReference>
<accession>A0A179HVA5</accession>
<comment type="caution">
    <text evidence="1">The sequence shown here is derived from an EMBL/GenBank/DDBJ whole genome shotgun (WGS) entry which is preliminary data.</text>
</comment>
<evidence type="ECO:0000313" key="2">
    <source>
        <dbReference type="Proteomes" id="UP000078340"/>
    </source>
</evidence>
<evidence type="ECO:0000313" key="1">
    <source>
        <dbReference type="EMBL" id="OAQ94436.1"/>
    </source>
</evidence>
<name>A0A179HVA5_PURLI</name>
<gene>
    <name evidence="1" type="ORF">VFPFJ_00545</name>
</gene>